<dbReference type="SUPFAM" id="SSF56300">
    <property type="entry name" value="Metallo-dependent phosphatases"/>
    <property type="match status" value="1"/>
</dbReference>
<dbReference type="GO" id="GO:0016787">
    <property type="term" value="F:hydrolase activity"/>
    <property type="evidence" value="ECO:0007669"/>
    <property type="project" value="InterPro"/>
</dbReference>
<sequence length="448" mass="49268">MQRPMDCLRDRFGGEAANGLEAVFQDAEKNEAKLAHFLSMAETSPQAAPCVARAETEQKDILDLLAKMALYAPEVWYSIVTGLDRPDDAKNDYSNIGVAFDASSRVRRAGLETYHQKLSQAEAPARTGTWTSEASEAAYDGSYVYLPLPEPEHAVVRAKATAEAPAEAGAVRLVAISDTHLLHQGVHLPAGDVLVHCGDLSYEESRSKEGRSLLDKCRRQGFDDPESFANKDFEGFLAWLEKSCPDMFSGLQWLSRQTYEHLVLVAGNHDFILEQLGTTNAEKLCSHFGIKYLYAALKPIALDFTSGRRLRIWGSAVSSHAKLGRDRAIASGNLAFQLDMETGEGEFREQTAHLQPLETDVLITHGPPNGCLYGKKDRTFPSCINELLRRVRPALFLCGHAHNPDGMKLPDKVCKLEGVLGVHCAVTGVWNQLTGYPFVVDLPARACP</sequence>
<dbReference type="AlphaFoldDB" id="A0AA36IME2"/>
<reference evidence="2" key="1">
    <citation type="submission" date="2023-08" db="EMBL/GenBank/DDBJ databases">
        <authorList>
            <person name="Chen Y."/>
            <person name="Shah S."/>
            <person name="Dougan E. K."/>
            <person name="Thang M."/>
            <person name="Chan C."/>
        </authorList>
    </citation>
    <scope>NUCLEOTIDE SEQUENCE</scope>
</reference>
<dbReference type="EMBL" id="CAUJNA010002088">
    <property type="protein sequence ID" value="CAJ1390482.1"/>
    <property type="molecule type" value="Genomic_DNA"/>
</dbReference>
<dbReference type="Proteomes" id="UP001178507">
    <property type="component" value="Unassembled WGS sequence"/>
</dbReference>
<dbReference type="Gene3D" id="3.60.21.10">
    <property type="match status" value="2"/>
</dbReference>
<dbReference type="InterPro" id="IPR004843">
    <property type="entry name" value="Calcineurin-like_PHP"/>
</dbReference>
<feature type="domain" description="Calcineurin-like phosphoesterase" evidence="1">
    <location>
        <begin position="173"/>
        <end position="404"/>
    </location>
</feature>
<evidence type="ECO:0000313" key="2">
    <source>
        <dbReference type="EMBL" id="CAJ1390482.1"/>
    </source>
</evidence>
<name>A0AA36IME2_9DINO</name>
<dbReference type="InterPro" id="IPR029052">
    <property type="entry name" value="Metallo-depent_PP-like"/>
</dbReference>
<dbReference type="InterPro" id="IPR051693">
    <property type="entry name" value="UPF0046_metallophosphoest"/>
</dbReference>
<evidence type="ECO:0000259" key="1">
    <source>
        <dbReference type="Pfam" id="PF00149"/>
    </source>
</evidence>
<gene>
    <name evidence="2" type="ORF">EVOR1521_LOCUS15892</name>
</gene>
<accession>A0AA36IME2</accession>
<keyword evidence="3" id="KW-1185">Reference proteome</keyword>
<evidence type="ECO:0000313" key="3">
    <source>
        <dbReference type="Proteomes" id="UP001178507"/>
    </source>
</evidence>
<proteinExistence type="predicted"/>
<comment type="caution">
    <text evidence="2">The sequence shown here is derived from an EMBL/GenBank/DDBJ whole genome shotgun (WGS) entry which is preliminary data.</text>
</comment>
<dbReference type="Pfam" id="PF00149">
    <property type="entry name" value="Metallophos"/>
    <property type="match status" value="1"/>
</dbReference>
<dbReference type="PANTHER" id="PTHR12905:SF0">
    <property type="entry name" value="CALCINEURIN-LIKE PHOSPHOESTERASE DOMAIN-CONTAINING PROTEIN"/>
    <property type="match status" value="1"/>
</dbReference>
<organism evidence="2 3">
    <name type="scientific">Effrenium voratum</name>
    <dbReference type="NCBI Taxonomy" id="2562239"/>
    <lineage>
        <taxon>Eukaryota</taxon>
        <taxon>Sar</taxon>
        <taxon>Alveolata</taxon>
        <taxon>Dinophyceae</taxon>
        <taxon>Suessiales</taxon>
        <taxon>Symbiodiniaceae</taxon>
        <taxon>Effrenium</taxon>
    </lineage>
</organism>
<protein>
    <recommendedName>
        <fullName evidence="1">Calcineurin-like phosphoesterase domain-containing protein</fullName>
    </recommendedName>
</protein>
<dbReference type="PANTHER" id="PTHR12905">
    <property type="entry name" value="METALLOPHOSPHOESTERASE"/>
    <property type="match status" value="1"/>
</dbReference>